<keyword evidence="2" id="KW-1185">Reference proteome</keyword>
<evidence type="ECO:0000313" key="2">
    <source>
        <dbReference type="Proteomes" id="UP000836387"/>
    </source>
</evidence>
<reference evidence="1" key="2">
    <citation type="submission" date="2021-10" db="EMBL/GenBank/DDBJ databases">
        <authorList>
            <person name="Piombo E."/>
        </authorList>
    </citation>
    <scope>NUCLEOTIDE SEQUENCE</scope>
</reference>
<proteinExistence type="predicted"/>
<organism evidence="1 2">
    <name type="scientific">Clonostachys rosea f. rosea IK726</name>
    <dbReference type="NCBI Taxonomy" id="1349383"/>
    <lineage>
        <taxon>Eukaryota</taxon>
        <taxon>Fungi</taxon>
        <taxon>Dikarya</taxon>
        <taxon>Ascomycota</taxon>
        <taxon>Pezizomycotina</taxon>
        <taxon>Sordariomycetes</taxon>
        <taxon>Hypocreomycetidae</taxon>
        <taxon>Hypocreales</taxon>
        <taxon>Bionectriaceae</taxon>
        <taxon>Clonostachys</taxon>
    </lineage>
</organism>
<dbReference type="EMBL" id="CADEHS020000461">
    <property type="protein sequence ID" value="CAG9952023.1"/>
    <property type="molecule type" value="Genomic_DNA"/>
</dbReference>
<sequence length="664" mass="74270">MPEGEKRSAALMARAAVAKRKQQEKNSMPIPKPARKSTPAERGSKYTEDKAATRASNVPSAKAPTSQASSTRLPPPRQSTLDSTGSTSRKSATIITAALAPHHHAPPGSLDKKDVSFGLQADQTKAEQISTTQSHSPFYKLPSSQQTLRQKREQHVQVRHEGGALHRARQRSGSSGQRNSTPSMHTKTQPLIEDAGDGHLQTIKRAWHSWFYYLYGKITGVEQANAPSVSDILSNLQNPPRQVFSSVYGIAVCVYRFIKVLIPWHKLLGLFLFICLCGYAINAILSLPGFRQISTLLALLHQAFGQKSTSLAQEQQISKASMELQGYMDQINQLSFRSGALYRPLLPPQEEEEGGDGFQAAPFFIPLISRSAAVTGNTRFQENETPCDGNGDPGHDCFFRVQSFVQAGQTEITQPSTPSHFEIGRRLEIQLEDQWRHSYGSIYNASSRYTILSRCLTAESQQLADLLEAIYTWPAADREPTKFAQWLLYLFQITTRCPRKALIMERIKKLQANMSRLHECLTQFGGPLKLHGGRIEKDPIMIQLSLTNAVSSKYFEYYFPERSGAEQAYPLSVRPSQGLMNGWLSSDHATRAVHRHRDILVLTSHLLHTDNGEMNLKPSRKLENIERRVGGASESITWARALQLEKELADIIVGFLNSTRFYWT</sequence>
<accession>A0ACA9UHP1</accession>
<name>A0ACA9UHP1_BIOOC</name>
<dbReference type="Proteomes" id="UP000836387">
    <property type="component" value="Unassembled WGS sequence"/>
</dbReference>
<gene>
    <name evidence="1" type="ORF">CRV2_00018127</name>
</gene>
<protein>
    <submittedName>
        <fullName evidence="1">Uncharacterized protein</fullName>
    </submittedName>
</protein>
<comment type="caution">
    <text evidence="1">The sequence shown here is derived from an EMBL/GenBank/DDBJ whole genome shotgun (WGS) entry which is preliminary data.</text>
</comment>
<evidence type="ECO:0000313" key="1">
    <source>
        <dbReference type="EMBL" id="CAG9952023.1"/>
    </source>
</evidence>
<reference evidence="1" key="1">
    <citation type="submission" date="2020-04" db="EMBL/GenBank/DDBJ databases">
        <authorList>
            <person name="Broberg M."/>
        </authorList>
    </citation>
    <scope>NUCLEOTIDE SEQUENCE</scope>
</reference>